<evidence type="ECO:0000259" key="4">
    <source>
        <dbReference type="PROSITE" id="PS50404"/>
    </source>
</evidence>
<dbReference type="EC" id="2.5.1.18" evidence="1"/>
<dbReference type="PANTHER" id="PTHR11571:SF224">
    <property type="entry name" value="HEMATOPOIETIC PROSTAGLANDIN D SYNTHASE"/>
    <property type="match status" value="1"/>
</dbReference>
<keyword evidence="2" id="KW-0808">Transferase</keyword>
<dbReference type="InterPro" id="IPR050213">
    <property type="entry name" value="GST_superfamily"/>
</dbReference>
<dbReference type="CDD" id="cd03039">
    <property type="entry name" value="GST_N_Sigma_like"/>
    <property type="match status" value="1"/>
</dbReference>
<evidence type="ECO:0000256" key="3">
    <source>
        <dbReference type="ARBA" id="ARBA00047960"/>
    </source>
</evidence>
<dbReference type="InParanoid" id="H2ZGW2"/>
<dbReference type="OMA" id="EDWATHY"/>
<reference evidence="5" key="2">
    <citation type="submission" date="2025-08" db="UniProtKB">
        <authorList>
            <consortium name="Ensembl"/>
        </authorList>
    </citation>
    <scope>IDENTIFICATION</scope>
</reference>
<feature type="domain" description="GST N-terminal" evidence="4">
    <location>
        <begin position="2"/>
        <end position="79"/>
    </location>
</feature>
<evidence type="ECO:0000313" key="5">
    <source>
        <dbReference type="Ensembl" id="ENSCSAVP00000016828.1"/>
    </source>
</evidence>
<dbReference type="SFLD" id="SFLDS00019">
    <property type="entry name" value="Glutathione_Transferase_(cytos"/>
    <property type="match status" value="1"/>
</dbReference>
<dbReference type="SUPFAM" id="SSF52833">
    <property type="entry name" value="Thioredoxin-like"/>
    <property type="match status" value="1"/>
</dbReference>
<dbReference type="Pfam" id="PF02798">
    <property type="entry name" value="GST_N"/>
    <property type="match status" value="1"/>
</dbReference>
<evidence type="ECO:0000256" key="1">
    <source>
        <dbReference type="ARBA" id="ARBA00012452"/>
    </source>
</evidence>
<reference evidence="6" key="1">
    <citation type="submission" date="2003-08" db="EMBL/GenBank/DDBJ databases">
        <authorList>
            <person name="Birren B."/>
            <person name="Nusbaum C."/>
            <person name="Abebe A."/>
            <person name="Abouelleil A."/>
            <person name="Adekoya E."/>
            <person name="Ait-zahra M."/>
            <person name="Allen N."/>
            <person name="Allen T."/>
            <person name="An P."/>
            <person name="Anderson M."/>
            <person name="Anderson S."/>
            <person name="Arachchi H."/>
            <person name="Armbruster J."/>
            <person name="Bachantsang P."/>
            <person name="Baldwin J."/>
            <person name="Barry A."/>
            <person name="Bayul T."/>
            <person name="Blitshsteyn B."/>
            <person name="Bloom T."/>
            <person name="Blye J."/>
            <person name="Boguslavskiy L."/>
            <person name="Borowsky M."/>
            <person name="Boukhgalter B."/>
            <person name="Brunache A."/>
            <person name="Butler J."/>
            <person name="Calixte N."/>
            <person name="Calvo S."/>
            <person name="Camarata J."/>
            <person name="Campo K."/>
            <person name="Chang J."/>
            <person name="Cheshatsang Y."/>
            <person name="Citroen M."/>
            <person name="Collymore A."/>
            <person name="Considine T."/>
            <person name="Cook A."/>
            <person name="Cooke P."/>
            <person name="Corum B."/>
            <person name="Cuomo C."/>
            <person name="David R."/>
            <person name="Dawoe T."/>
            <person name="Degray S."/>
            <person name="Dodge S."/>
            <person name="Dooley K."/>
            <person name="Dorje P."/>
            <person name="Dorjee K."/>
            <person name="Dorris L."/>
            <person name="Duffey N."/>
            <person name="Dupes A."/>
            <person name="Elkins T."/>
            <person name="Engels R."/>
            <person name="Erickson J."/>
            <person name="Farina A."/>
            <person name="Faro S."/>
            <person name="Ferreira P."/>
            <person name="Fischer H."/>
            <person name="Fitzgerald M."/>
            <person name="Foley K."/>
            <person name="Gage D."/>
            <person name="Galagan J."/>
            <person name="Gearin G."/>
            <person name="Gnerre S."/>
            <person name="Gnirke A."/>
            <person name="Goyette A."/>
            <person name="Graham J."/>
            <person name="Grandbois E."/>
            <person name="Gyaltsen K."/>
            <person name="Hafez N."/>
            <person name="Hagopian D."/>
            <person name="Hagos B."/>
            <person name="Hall J."/>
            <person name="Hatcher B."/>
            <person name="Heller A."/>
            <person name="Higgins H."/>
            <person name="Honan T."/>
            <person name="Horn A."/>
            <person name="Houde N."/>
            <person name="Hughes L."/>
            <person name="Hulme W."/>
            <person name="Husby E."/>
            <person name="Iliev I."/>
            <person name="Jaffe D."/>
            <person name="Jones C."/>
            <person name="Kamal M."/>
            <person name="Kamat A."/>
            <person name="Kamvysselis M."/>
            <person name="Karlsson E."/>
            <person name="Kells C."/>
            <person name="Kieu A."/>
            <person name="Kisner P."/>
            <person name="Kodira C."/>
            <person name="Kulbokas E."/>
            <person name="Labutti K."/>
            <person name="Lama D."/>
            <person name="Landers T."/>
            <person name="Leger J."/>
            <person name="Levine S."/>
            <person name="Lewis D."/>
            <person name="Lewis T."/>
            <person name="Lindblad-toh K."/>
            <person name="Liu X."/>
            <person name="Lokyitsang T."/>
            <person name="Lokyitsang Y."/>
            <person name="Lucien O."/>
            <person name="Lui A."/>
            <person name="Ma L.J."/>
            <person name="Mabbitt R."/>
            <person name="Macdonald J."/>
            <person name="Maclean C."/>
            <person name="Major J."/>
            <person name="Manning J."/>
            <person name="Marabella R."/>
            <person name="Maru K."/>
            <person name="Matthews C."/>
            <person name="Mauceli E."/>
            <person name="Mccarthy M."/>
            <person name="Mcdonough S."/>
            <person name="Mcghee T."/>
            <person name="Meldrim J."/>
            <person name="Meneus L."/>
            <person name="Mesirov J."/>
            <person name="Mihalev A."/>
            <person name="Mihova T."/>
            <person name="Mikkelsen T."/>
            <person name="Mlenga V."/>
            <person name="Moru K."/>
            <person name="Mozes J."/>
            <person name="Mulrain L."/>
            <person name="Munson G."/>
            <person name="Naylor J."/>
            <person name="Newes C."/>
            <person name="Nguyen C."/>
            <person name="Nguyen N."/>
            <person name="Nguyen T."/>
            <person name="Nicol R."/>
            <person name="Nielsen C."/>
            <person name="Nizzari M."/>
            <person name="Norbu C."/>
            <person name="Norbu N."/>
            <person name="O'donnell P."/>
            <person name="Okoawo O."/>
            <person name="O'leary S."/>
            <person name="Omotosho B."/>
            <person name="O'neill K."/>
            <person name="Osman S."/>
            <person name="Parker S."/>
            <person name="Perrin D."/>
            <person name="Phunkhang P."/>
            <person name="Piqani B."/>
            <person name="Purcell S."/>
            <person name="Rachupka T."/>
            <person name="Ramasamy U."/>
            <person name="Rameau R."/>
            <person name="Ray V."/>
            <person name="Raymond C."/>
            <person name="Retta R."/>
            <person name="Richardson S."/>
            <person name="Rise C."/>
            <person name="Rodriguez J."/>
            <person name="Rogers J."/>
            <person name="Rogov P."/>
            <person name="Rutman M."/>
            <person name="Schupbach R."/>
            <person name="Seaman C."/>
            <person name="Settipalli S."/>
            <person name="Sharpe T."/>
            <person name="Sheridan J."/>
            <person name="Sherpa N."/>
            <person name="Shi J."/>
            <person name="Smirnov S."/>
            <person name="Smith C."/>
            <person name="Sougnez C."/>
            <person name="Spencer B."/>
            <person name="Stalker J."/>
            <person name="Stange-thomann N."/>
            <person name="Stavropoulos S."/>
            <person name="Stetson K."/>
            <person name="Stone C."/>
            <person name="Stone S."/>
            <person name="Stubbs M."/>
            <person name="Talamas J."/>
            <person name="Tchuinga P."/>
            <person name="Tenzing P."/>
            <person name="Tesfaye S."/>
            <person name="Theodore J."/>
            <person name="Thoulutsang Y."/>
            <person name="Topham K."/>
            <person name="Towey S."/>
            <person name="Tsamla T."/>
            <person name="Tsomo N."/>
            <person name="Vallee D."/>
            <person name="Vassiliev H."/>
            <person name="Venkataraman V."/>
            <person name="Vinson J."/>
            <person name="Vo A."/>
            <person name="Wade C."/>
            <person name="Wang S."/>
            <person name="Wangchuk T."/>
            <person name="Wangdi T."/>
            <person name="Whittaker C."/>
            <person name="Wilkinson J."/>
            <person name="Wu Y."/>
            <person name="Wyman D."/>
            <person name="Yadav S."/>
            <person name="Yang S."/>
            <person name="Yang X."/>
            <person name="Yeager S."/>
            <person name="Yee E."/>
            <person name="Young G."/>
            <person name="Zainoun J."/>
            <person name="Zembeck L."/>
            <person name="Zimmer A."/>
            <person name="Zody M."/>
            <person name="Lander E."/>
        </authorList>
    </citation>
    <scope>NUCLEOTIDE SEQUENCE [LARGE SCALE GENOMIC DNA]</scope>
</reference>
<dbReference type="InterPro" id="IPR036249">
    <property type="entry name" value="Thioredoxin-like_sf"/>
</dbReference>
<dbReference type="STRING" id="51511.ENSCSAVP00000016828"/>
<organism evidence="5 6">
    <name type="scientific">Ciona savignyi</name>
    <name type="common">Pacific transparent sea squirt</name>
    <dbReference type="NCBI Taxonomy" id="51511"/>
    <lineage>
        <taxon>Eukaryota</taxon>
        <taxon>Metazoa</taxon>
        <taxon>Chordata</taxon>
        <taxon>Tunicata</taxon>
        <taxon>Ascidiacea</taxon>
        <taxon>Phlebobranchia</taxon>
        <taxon>Cionidae</taxon>
        <taxon>Ciona</taxon>
    </lineage>
</organism>
<sequence>MTSYKLYYFNARGRAESTRLLFAAAGVAYEDYRYEREEWGIAKPSMPFGQLPVLEVNGTKYGESAAINRYLAKKFNMMGKDDESALRIDSYAELLYGLIPKLPLFE</sequence>
<dbReference type="InterPro" id="IPR004045">
    <property type="entry name" value="Glutathione_S-Trfase_N"/>
</dbReference>
<reference evidence="5" key="3">
    <citation type="submission" date="2025-09" db="UniProtKB">
        <authorList>
            <consortium name="Ensembl"/>
        </authorList>
    </citation>
    <scope>IDENTIFICATION</scope>
</reference>
<dbReference type="HOGENOM" id="CLU_039475_6_0_1"/>
<dbReference type="GO" id="GO:0006749">
    <property type="term" value="P:glutathione metabolic process"/>
    <property type="evidence" value="ECO:0007669"/>
    <property type="project" value="TreeGrafter"/>
</dbReference>
<dbReference type="InterPro" id="IPR040079">
    <property type="entry name" value="Glutathione_S-Trfase"/>
</dbReference>
<keyword evidence="6" id="KW-1185">Reference proteome</keyword>
<accession>H2ZGW2</accession>
<dbReference type="eggNOG" id="KOG1695">
    <property type="taxonomic scope" value="Eukaryota"/>
</dbReference>
<evidence type="ECO:0000313" key="6">
    <source>
        <dbReference type="Proteomes" id="UP000007875"/>
    </source>
</evidence>
<protein>
    <recommendedName>
        <fullName evidence="1">glutathione transferase</fullName>
        <ecNumber evidence="1">2.5.1.18</ecNumber>
    </recommendedName>
</protein>
<evidence type="ECO:0000256" key="2">
    <source>
        <dbReference type="ARBA" id="ARBA00022679"/>
    </source>
</evidence>
<proteinExistence type="predicted"/>
<name>H2ZGW2_CIOSA</name>
<dbReference type="Ensembl" id="ENSCSAVT00000017010.1">
    <property type="protein sequence ID" value="ENSCSAVP00000016828.1"/>
    <property type="gene ID" value="ENSCSAVG00000009899.1"/>
</dbReference>
<dbReference type="Proteomes" id="UP000007875">
    <property type="component" value="Unassembled WGS sequence"/>
</dbReference>
<dbReference type="GO" id="GO:0004364">
    <property type="term" value="F:glutathione transferase activity"/>
    <property type="evidence" value="ECO:0007669"/>
    <property type="project" value="UniProtKB-EC"/>
</dbReference>
<dbReference type="PROSITE" id="PS50404">
    <property type="entry name" value="GST_NTER"/>
    <property type="match status" value="1"/>
</dbReference>
<dbReference type="AlphaFoldDB" id="H2ZGW2"/>
<dbReference type="PANTHER" id="PTHR11571">
    <property type="entry name" value="GLUTATHIONE S-TRANSFERASE"/>
    <property type="match status" value="1"/>
</dbReference>
<dbReference type="GeneTree" id="ENSGT00940000160278"/>
<dbReference type="FunFam" id="3.40.30.10:FF:000035">
    <property type="entry name" value="hematopoietic prostaglandin D synthase"/>
    <property type="match status" value="1"/>
</dbReference>
<comment type="catalytic activity">
    <reaction evidence="3">
        <text>RX + glutathione = an S-substituted glutathione + a halide anion + H(+)</text>
        <dbReference type="Rhea" id="RHEA:16437"/>
        <dbReference type="ChEBI" id="CHEBI:15378"/>
        <dbReference type="ChEBI" id="CHEBI:16042"/>
        <dbReference type="ChEBI" id="CHEBI:17792"/>
        <dbReference type="ChEBI" id="CHEBI:57925"/>
        <dbReference type="ChEBI" id="CHEBI:90779"/>
        <dbReference type="EC" id="2.5.1.18"/>
    </reaction>
</comment>
<dbReference type="Gene3D" id="1.20.1050.130">
    <property type="match status" value="1"/>
</dbReference>